<protein>
    <submittedName>
        <fullName evidence="1">Uncharacterized protein</fullName>
    </submittedName>
</protein>
<comment type="caution">
    <text evidence="1">The sequence shown here is derived from an EMBL/GenBank/DDBJ whole genome shotgun (WGS) entry which is preliminary data.</text>
</comment>
<accession>A0A4Y2B8F9</accession>
<name>A0A4Y2B8F9_ARAVE</name>
<keyword evidence="2" id="KW-1185">Reference proteome</keyword>
<sequence length="120" mass="13778">MTVFYFGFLDKCPFECILPSANCCMLHFDAFHRIAFVYMHFQINNPYPPTPFKKEASSRPFPNRLPSAIFNVLGMPGCSSDFRSRKAFVTRRDDGHDAMSVRTLRPSPPSDNRCRGFMVT</sequence>
<evidence type="ECO:0000313" key="1">
    <source>
        <dbReference type="EMBL" id="GBL88490.1"/>
    </source>
</evidence>
<evidence type="ECO:0000313" key="2">
    <source>
        <dbReference type="Proteomes" id="UP000499080"/>
    </source>
</evidence>
<reference evidence="1 2" key="1">
    <citation type="journal article" date="2019" name="Sci. Rep.">
        <title>Orb-weaving spider Araneus ventricosus genome elucidates the spidroin gene catalogue.</title>
        <authorList>
            <person name="Kono N."/>
            <person name="Nakamura H."/>
            <person name="Ohtoshi R."/>
            <person name="Moran D.A.P."/>
            <person name="Shinohara A."/>
            <person name="Yoshida Y."/>
            <person name="Fujiwara M."/>
            <person name="Mori M."/>
            <person name="Tomita M."/>
            <person name="Arakawa K."/>
        </authorList>
    </citation>
    <scope>NUCLEOTIDE SEQUENCE [LARGE SCALE GENOMIC DNA]</scope>
</reference>
<dbReference type="Proteomes" id="UP000499080">
    <property type="component" value="Unassembled WGS sequence"/>
</dbReference>
<organism evidence="1 2">
    <name type="scientific">Araneus ventricosus</name>
    <name type="common">Orbweaver spider</name>
    <name type="synonym">Epeira ventricosa</name>
    <dbReference type="NCBI Taxonomy" id="182803"/>
    <lineage>
        <taxon>Eukaryota</taxon>
        <taxon>Metazoa</taxon>
        <taxon>Ecdysozoa</taxon>
        <taxon>Arthropoda</taxon>
        <taxon>Chelicerata</taxon>
        <taxon>Arachnida</taxon>
        <taxon>Araneae</taxon>
        <taxon>Araneomorphae</taxon>
        <taxon>Entelegynae</taxon>
        <taxon>Araneoidea</taxon>
        <taxon>Araneidae</taxon>
        <taxon>Araneus</taxon>
    </lineage>
</organism>
<dbReference type="EMBL" id="BGPR01000060">
    <property type="protein sequence ID" value="GBL88490.1"/>
    <property type="molecule type" value="Genomic_DNA"/>
</dbReference>
<proteinExistence type="predicted"/>
<gene>
    <name evidence="1" type="ORF">AVEN_159078_1</name>
</gene>
<dbReference type="AlphaFoldDB" id="A0A4Y2B8F9"/>